<dbReference type="InterPro" id="IPR008334">
    <property type="entry name" value="5'-Nucleotdase_C"/>
</dbReference>
<dbReference type="AlphaFoldDB" id="A0A0M0CKH2"/>
<evidence type="ECO:0000313" key="5">
    <source>
        <dbReference type="EMBL" id="ODO63018.1"/>
    </source>
</evidence>
<dbReference type="EMBL" id="MCOL01000001">
    <property type="protein sequence ID" value="ODO63018.1"/>
    <property type="molecule type" value="Genomic_DNA"/>
</dbReference>
<dbReference type="PANTHER" id="PTHR11575:SF6">
    <property type="entry name" value="2',3'-CYCLIC-NUCLEOTIDE 2'-PHOSPHODIESTERASE_3'-NUCLEOTIDASE"/>
    <property type="match status" value="1"/>
</dbReference>
<gene>
    <name evidence="5" type="primary">cpdB</name>
    <name evidence="5" type="ORF">LPJSA22_03039</name>
</gene>
<name>A0A0M0CKH2_LACPN</name>
<proteinExistence type="inferred from homology"/>
<dbReference type="GO" id="GO:0009166">
    <property type="term" value="P:nucleotide catabolic process"/>
    <property type="evidence" value="ECO:0007669"/>
    <property type="project" value="InterPro"/>
</dbReference>
<dbReference type="GO" id="GO:0008254">
    <property type="term" value="F:3'-nucleotidase activity"/>
    <property type="evidence" value="ECO:0007669"/>
    <property type="project" value="UniProtKB-EC"/>
</dbReference>
<feature type="domain" description="5'-Nucleotidase C-terminal" evidence="4">
    <location>
        <begin position="325"/>
        <end position="478"/>
    </location>
</feature>
<feature type="domain" description="Calcineurin-like phosphoesterase" evidence="3">
    <location>
        <begin position="5"/>
        <end position="237"/>
    </location>
</feature>
<dbReference type="Pfam" id="PF00149">
    <property type="entry name" value="Metallophos"/>
    <property type="match status" value="1"/>
</dbReference>
<dbReference type="GO" id="GO:0000166">
    <property type="term" value="F:nucleotide binding"/>
    <property type="evidence" value="ECO:0007669"/>
    <property type="project" value="UniProtKB-KW"/>
</dbReference>
<dbReference type="InterPro" id="IPR029052">
    <property type="entry name" value="Metallo-depent_PP-like"/>
</dbReference>
<evidence type="ECO:0000256" key="1">
    <source>
        <dbReference type="ARBA" id="ARBA00022729"/>
    </source>
</evidence>
<dbReference type="PRINTS" id="PR01607">
    <property type="entry name" value="APYRASEFAMLY"/>
</dbReference>
<dbReference type="Gene3D" id="3.90.780.10">
    <property type="entry name" value="5'-Nucleotidase, C-terminal domain"/>
    <property type="match status" value="1"/>
</dbReference>
<dbReference type="SUPFAM" id="SSF55816">
    <property type="entry name" value="5'-nucleotidase (syn. UDP-sugar hydrolase), C-terminal domain"/>
    <property type="match status" value="1"/>
</dbReference>
<keyword evidence="2 5" id="KW-0378">Hydrolase</keyword>
<evidence type="ECO:0000259" key="3">
    <source>
        <dbReference type="Pfam" id="PF00149"/>
    </source>
</evidence>
<reference evidence="5 6" key="1">
    <citation type="submission" date="2016-08" db="EMBL/GenBank/DDBJ databases">
        <title>Genome sequencing of Lactobacillus plantarum JSA22, isolated from fermented soybean paste.</title>
        <authorList>
            <person name="Choi H.S."/>
        </authorList>
    </citation>
    <scope>NUCLEOTIDE SEQUENCE [LARGE SCALE GENOMIC DNA]</scope>
    <source>
        <strain evidence="5 6">JSA22</strain>
    </source>
</reference>
<dbReference type="InterPro" id="IPR004843">
    <property type="entry name" value="Calcineurin-like_PHP"/>
</dbReference>
<evidence type="ECO:0000259" key="4">
    <source>
        <dbReference type="Pfam" id="PF02872"/>
    </source>
</evidence>
<dbReference type="Gene3D" id="3.60.21.10">
    <property type="match status" value="1"/>
</dbReference>
<dbReference type="RefSeq" id="WP_011102148.1">
    <property type="nucleotide sequence ID" value="NZ_AP018405.1"/>
</dbReference>
<dbReference type="GeneID" id="89670477"/>
<dbReference type="EC" id="3.1.3.6" evidence="5"/>
<evidence type="ECO:0000313" key="6">
    <source>
        <dbReference type="Proteomes" id="UP000094892"/>
    </source>
</evidence>
<dbReference type="GO" id="GO:0008663">
    <property type="term" value="F:2',3'-cyclic-nucleotide 2'-phosphodiesterase activity"/>
    <property type="evidence" value="ECO:0007669"/>
    <property type="project" value="UniProtKB-EC"/>
</dbReference>
<dbReference type="PATRIC" id="fig|1590.151.peg.479"/>
<dbReference type="InterPro" id="IPR036907">
    <property type="entry name" value="5'-Nucleotdase_C_sf"/>
</dbReference>
<evidence type="ECO:0000256" key="2">
    <source>
        <dbReference type="RuleBase" id="RU362119"/>
    </source>
</evidence>
<dbReference type="EC" id="3.1.4.16" evidence="5"/>
<accession>A0A0M0CKH2</accession>
<comment type="similarity">
    <text evidence="2">Belongs to the 5'-nucleotidase family.</text>
</comment>
<dbReference type="SUPFAM" id="SSF56300">
    <property type="entry name" value="Metallo-dependent phosphatases"/>
    <property type="match status" value="1"/>
</dbReference>
<comment type="caution">
    <text evidence="5">The sequence shown here is derived from an EMBL/GenBank/DDBJ whole genome shotgun (WGS) entry which is preliminary data.</text>
</comment>
<dbReference type="PANTHER" id="PTHR11575">
    <property type="entry name" value="5'-NUCLEOTIDASE-RELATED"/>
    <property type="match status" value="1"/>
</dbReference>
<keyword evidence="1" id="KW-0732">Signal</keyword>
<dbReference type="InterPro" id="IPR006179">
    <property type="entry name" value="5_nucleotidase/apyrase"/>
</dbReference>
<keyword evidence="2" id="KW-0547">Nucleotide-binding</keyword>
<dbReference type="Pfam" id="PF02872">
    <property type="entry name" value="5_nucleotid_C"/>
    <property type="match status" value="1"/>
</dbReference>
<sequence>MKIKLISTSDVHGYLAPTDYSRRDNIAPFSLSRAATVIHQLSREDTADVWPIVIDNGDYVQGSPLTYFIARHHQEAAPLYSRLANCNHVQAGIFGNHEFNYGLDYLDLCESSRQYPMLAANIHDDLHRTLFSKPYTILERAGVKVAILGLTTQFVAHWEQPHHIAGLHFEDVVATAKHWVPKLRQLADVVVIAYHGGLERDPQTDRPTERMNGENRGSALLAEVPGIDAMITGHQHRQLAVTVHGVPVTQPGMKGTNVAMITLELDRNHQVTTSHPEIYPVADATPNTQVMQLVGPINDQMEDWLDTPLGQINGNMLVHDHLQARLHNHPYIDFINRVEMAATGTDIAATALFNDDVPGLKQHVTMREVMNSYVYPNKLAVEAITGADLRAALERCASYFLLQDGHVRVNPEFMHPKLRHYVYDIYSGIDYTFDLTKPFGQRVVQLDYHGAPVTADQKLTVTLNHYRAGGGGNYPMYQTAKIIRRLPTDMTVLIADYFAQHPVVNATQPTNFQVHY</sequence>
<organism evidence="5 6">
    <name type="scientific">Lactiplantibacillus plantarum</name>
    <name type="common">Lactobacillus plantarum</name>
    <dbReference type="NCBI Taxonomy" id="1590"/>
    <lineage>
        <taxon>Bacteria</taxon>
        <taxon>Bacillati</taxon>
        <taxon>Bacillota</taxon>
        <taxon>Bacilli</taxon>
        <taxon>Lactobacillales</taxon>
        <taxon>Lactobacillaceae</taxon>
        <taxon>Lactiplantibacillus</taxon>
    </lineage>
</organism>
<dbReference type="GO" id="GO:0030288">
    <property type="term" value="C:outer membrane-bounded periplasmic space"/>
    <property type="evidence" value="ECO:0007669"/>
    <property type="project" value="TreeGrafter"/>
</dbReference>
<dbReference type="Proteomes" id="UP000094892">
    <property type="component" value="Unassembled WGS sequence"/>
</dbReference>
<protein>
    <submittedName>
        <fullName evidence="5">2',3'-cyclic-nucleotide 2'-phosphodiesterase</fullName>
        <ecNumber evidence="5">3.1.3.6</ecNumber>
        <ecNumber evidence="5">3.1.4.16</ecNumber>
    </submittedName>
</protein>